<gene>
    <name evidence="1" type="ORF">GCM10007977_054120</name>
</gene>
<sequence length="109" mass="12006">MIWLVWAVVAAVVGTAAVVVVTSWPEVAELLQRWLRRNNLTKSSLATAVVVLDRLAVGVRRVVRVTTHAGVTRKVSTEEIDIDDIDDPELRATLQRTGHAEGDVLRLVD</sequence>
<dbReference type="Proteomes" id="UP000642070">
    <property type="component" value="Unassembled WGS sequence"/>
</dbReference>
<name>A0A917WYH8_9ACTN</name>
<dbReference type="EMBL" id="BMPI01000028">
    <property type="protein sequence ID" value="GGM45683.1"/>
    <property type="molecule type" value="Genomic_DNA"/>
</dbReference>
<protein>
    <submittedName>
        <fullName evidence="1">Uncharacterized protein</fullName>
    </submittedName>
</protein>
<evidence type="ECO:0000313" key="1">
    <source>
        <dbReference type="EMBL" id="GGM45683.1"/>
    </source>
</evidence>
<dbReference type="RefSeq" id="WP_190252757.1">
    <property type="nucleotide sequence ID" value="NZ_BMPI01000028.1"/>
</dbReference>
<evidence type="ECO:0000313" key="2">
    <source>
        <dbReference type="Proteomes" id="UP000642070"/>
    </source>
</evidence>
<reference evidence="1" key="1">
    <citation type="journal article" date="2014" name="Int. J. Syst. Evol. Microbiol.">
        <title>Complete genome sequence of Corynebacterium casei LMG S-19264T (=DSM 44701T), isolated from a smear-ripened cheese.</title>
        <authorList>
            <consortium name="US DOE Joint Genome Institute (JGI-PGF)"/>
            <person name="Walter F."/>
            <person name="Albersmeier A."/>
            <person name="Kalinowski J."/>
            <person name="Ruckert C."/>
        </authorList>
    </citation>
    <scope>NUCLEOTIDE SEQUENCE</scope>
    <source>
        <strain evidence="1">JCM 19831</strain>
    </source>
</reference>
<proteinExistence type="predicted"/>
<reference evidence="1" key="2">
    <citation type="submission" date="2020-09" db="EMBL/GenBank/DDBJ databases">
        <authorList>
            <person name="Sun Q."/>
            <person name="Ohkuma M."/>
        </authorList>
    </citation>
    <scope>NUCLEOTIDE SEQUENCE</scope>
    <source>
        <strain evidence="1">JCM 19831</strain>
    </source>
</reference>
<dbReference type="AlphaFoldDB" id="A0A917WYH8"/>
<keyword evidence="2" id="KW-1185">Reference proteome</keyword>
<comment type="caution">
    <text evidence="1">The sequence shown here is derived from an EMBL/GenBank/DDBJ whole genome shotgun (WGS) entry which is preliminary data.</text>
</comment>
<accession>A0A917WYH8</accession>
<organism evidence="1 2">
    <name type="scientific">Dactylosporangium sucinum</name>
    <dbReference type="NCBI Taxonomy" id="1424081"/>
    <lineage>
        <taxon>Bacteria</taxon>
        <taxon>Bacillati</taxon>
        <taxon>Actinomycetota</taxon>
        <taxon>Actinomycetes</taxon>
        <taxon>Micromonosporales</taxon>
        <taxon>Micromonosporaceae</taxon>
        <taxon>Dactylosporangium</taxon>
    </lineage>
</organism>